<keyword evidence="7 11" id="KW-0067">ATP-binding</keyword>
<evidence type="ECO:0000256" key="10">
    <source>
        <dbReference type="ARBA" id="ARBA00051680"/>
    </source>
</evidence>
<dbReference type="InterPro" id="IPR050494">
    <property type="entry name" value="Ser_Thr_dual-spec_kinase"/>
</dbReference>
<dbReference type="GO" id="GO:0004712">
    <property type="term" value="F:protein serine/threonine/tyrosine kinase activity"/>
    <property type="evidence" value="ECO:0007669"/>
    <property type="project" value="UniProtKB-EC"/>
</dbReference>
<comment type="catalytic activity">
    <reaction evidence="10">
        <text>L-tyrosyl-[protein] + ATP = O-phospho-L-tyrosyl-[protein] + ADP + H(+)</text>
        <dbReference type="Rhea" id="RHEA:10596"/>
        <dbReference type="Rhea" id="RHEA-COMP:10136"/>
        <dbReference type="Rhea" id="RHEA-COMP:20101"/>
        <dbReference type="ChEBI" id="CHEBI:15378"/>
        <dbReference type="ChEBI" id="CHEBI:30616"/>
        <dbReference type="ChEBI" id="CHEBI:46858"/>
        <dbReference type="ChEBI" id="CHEBI:61978"/>
        <dbReference type="ChEBI" id="CHEBI:456216"/>
        <dbReference type="EC" id="2.7.12.1"/>
    </reaction>
</comment>
<dbReference type="eggNOG" id="KOG0667">
    <property type="taxonomic scope" value="Eukaryota"/>
</dbReference>
<evidence type="ECO:0000256" key="12">
    <source>
        <dbReference type="RuleBase" id="RU000304"/>
    </source>
</evidence>
<evidence type="ECO:0000256" key="1">
    <source>
        <dbReference type="ARBA" id="ARBA00008867"/>
    </source>
</evidence>
<proteinExistence type="inferred from homology"/>
<keyword evidence="4" id="KW-0808">Transferase</keyword>
<organism evidence="15 16">
    <name type="scientific">Monosiga brevicollis</name>
    <name type="common">Choanoflagellate</name>
    <dbReference type="NCBI Taxonomy" id="81824"/>
    <lineage>
        <taxon>Eukaryota</taxon>
        <taxon>Choanoflagellata</taxon>
        <taxon>Craspedida</taxon>
        <taxon>Salpingoecidae</taxon>
        <taxon>Monosiga</taxon>
    </lineage>
</organism>
<accession>A9URA6</accession>
<dbReference type="GO" id="GO:0045893">
    <property type="term" value="P:positive regulation of DNA-templated transcription"/>
    <property type="evidence" value="ECO:0000318"/>
    <property type="project" value="GO_Central"/>
</dbReference>
<name>A9URA6_MONBE</name>
<dbReference type="InterPro" id="IPR044131">
    <property type="entry name" value="PKc_DYR1A/1B"/>
</dbReference>
<dbReference type="CDD" id="cd14226">
    <property type="entry name" value="PKc_DYRK1"/>
    <property type="match status" value="1"/>
</dbReference>
<reference evidence="15 16" key="1">
    <citation type="journal article" date="2008" name="Nature">
        <title>The genome of the choanoflagellate Monosiga brevicollis and the origin of metazoans.</title>
        <authorList>
            <consortium name="JGI Sequencing"/>
            <person name="King N."/>
            <person name="Westbrook M.J."/>
            <person name="Young S.L."/>
            <person name="Kuo A."/>
            <person name="Abedin M."/>
            <person name="Chapman J."/>
            <person name="Fairclough S."/>
            <person name="Hellsten U."/>
            <person name="Isogai Y."/>
            <person name="Letunic I."/>
            <person name="Marr M."/>
            <person name="Pincus D."/>
            <person name="Putnam N."/>
            <person name="Rokas A."/>
            <person name="Wright K.J."/>
            <person name="Zuzow R."/>
            <person name="Dirks W."/>
            <person name="Good M."/>
            <person name="Goodstein D."/>
            <person name="Lemons D."/>
            <person name="Li W."/>
            <person name="Lyons J.B."/>
            <person name="Morris A."/>
            <person name="Nichols S."/>
            <person name="Richter D.J."/>
            <person name="Salamov A."/>
            <person name="Bork P."/>
            <person name="Lim W.A."/>
            <person name="Manning G."/>
            <person name="Miller W.T."/>
            <person name="McGinnis W."/>
            <person name="Shapiro H."/>
            <person name="Tjian R."/>
            <person name="Grigoriev I.V."/>
            <person name="Rokhsar D."/>
        </authorList>
    </citation>
    <scope>NUCLEOTIDE SEQUENCE [LARGE SCALE GENOMIC DNA]</scope>
    <source>
        <strain evidence="16">MX1 / ATCC 50154</strain>
    </source>
</reference>
<dbReference type="Proteomes" id="UP000001357">
    <property type="component" value="Unassembled WGS sequence"/>
</dbReference>
<dbReference type="OMA" id="HPFLMSM"/>
<dbReference type="InterPro" id="IPR000719">
    <property type="entry name" value="Prot_kinase_dom"/>
</dbReference>
<dbReference type="FunCoup" id="A9URA6">
    <property type="interactions" value="1354"/>
</dbReference>
<dbReference type="SMART" id="SM00220">
    <property type="entry name" value="S_TKc"/>
    <property type="match status" value="1"/>
</dbReference>
<dbReference type="InterPro" id="IPR011009">
    <property type="entry name" value="Kinase-like_dom_sf"/>
</dbReference>
<dbReference type="Gene3D" id="3.30.200.20">
    <property type="entry name" value="Phosphorylase Kinase, domain 1"/>
    <property type="match status" value="1"/>
</dbReference>
<feature type="compositionally biased region" description="Basic and acidic residues" evidence="13">
    <location>
        <begin position="1"/>
        <end position="12"/>
    </location>
</feature>
<comment type="catalytic activity">
    <reaction evidence="8">
        <text>L-seryl-[protein] + ATP = O-phospho-L-seryl-[protein] + ADP + H(+)</text>
        <dbReference type="Rhea" id="RHEA:17989"/>
        <dbReference type="Rhea" id="RHEA-COMP:9863"/>
        <dbReference type="Rhea" id="RHEA-COMP:11604"/>
        <dbReference type="ChEBI" id="CHEBI:15378"/>
        <dbReference type="ChEBI" id="CHEBI:29999"/>
        <dbReference type="ChEBI" id="CHEBI:30616"/>
        <dbReference type="ChEBI" id="CHEBI:83421"/>
        <dbReference type="ChEBI" id="CHEBI:456216"/>
        <dbReference type="EC" id="2.7.12.1"/>
    </reaction>
</comment>
<evidence type="ECO:0000313" key="16">
    <source>
        <dbReference type="Proteomes" id="UP000001357"/>
    </source>
</evidence>
<evidence type="ECO:0000256" key="5">
    <source>
        <dbReference type="ARBA" id="ARBA00022741"/>
    </source>
</evidence>
<evidence type="ECO:0000256" key="4">
    <source>
        <dbReference type="ARBA" id="ARBA00022679"/>
    </source>
</evidence>
<dbReference type="EC" id="2.7.12.1" evidence="2"/>
<evidence type="ECO:0000256" key="9">
    <source>
        <dbReference type="ARBA" id="ARBA00049308"/>
    </source>
</evidence>
<dbReference type="PROSITE" id="PS00107">
    <property type="entry name" value="PROTEIN_KINASE_ATP"/>
    <property type="match status" value="1"/>
</dbReference>
<dbReference type="GO" id="GO:0005524">
    <property type="term" value="F:ATP binding"/>
    <property type="evidence" value="ECO:0007669"/>
    <property type="project" value="UniProtKB-UniRule"/>
</dbReference>
<evidence type="ECO:0000256" key="6">
    <source>
        <dbReference type="ARBA" id="ARBA00022777"/>
    </source>
</evidence>
<dbReference type="Gene3D" id="1.10.510.10">
    <property type="entry name" value="Transferase(Phosphotransferase) domain 1"/>
    <property type="match status" value="1"/>
</dbReference>
<feature type="compositionally biased region" description="Basic and acidic residues" evidence="13">
    <location>
        <begin position="31"/>
        <end position="40"/>
    </location>
</feature>
<dbReference type="RefSeq" id="XP_001743495.1">
    <property type="nucleotide sequence ID" value="XM_001743443.1"/>
</dbReference>
<feature type="domain" description="Protein kinase" evidence="14">
    <location>
        <begin position="94"/>
        <end position="411"/>
    </location>
</feature>
<evidence type="ECO:0000256" key="2">
    <source>
        <dbReference type="ARBA" id="ARBA00013203"/>
    </source>
</evidence>
<keyword evidence="3 12" id="KW-0723">Serine/threonine-protein kinase</keyword>
<protein>
    <recommendedName>
        <fullName evidence="2">dual-specificity kinase</fullName>
        <ecNumber evidence="2">2.7.12.1</ecNumber>
    </recommendedName>
</protein>
<dbReference type="GO" id="GO:0003713">
    <property type="term" value="F:transcription coactivator activity"/>
    <property type="evidence" value="ECO:0000318"/>
    <property type="project" value="GO_Central"/>
</dbReference>
<dbReference type="PANTHER" id="PTHR24058:SF28">
    <property type="entry name" value="SERINE_THREONINE-PROTEIN KINASE MINIBRAIN"/>
    <property type="match status" value="1"/>
</dbReference>
<evidence type="ECO:0000256" key="13">
    <source>
        <dbReference type="SAM" id="MobiDB-lite"/>
    </source>
</evidence>
<comment type="similarity">
    <text evidence="1">Belongs to the protein kinase superfamily. CMGC Ser/Thr protein kinase family. MNB/DYRK subfamily.</text>
</comment>
<dbReference type="STRING" id="81824.A9URA6"/>
<dbReference type="EMBL" id="CH991544">
    <property type="protein sequence ID" value="EDQ92209.1"/>
    <property type="molecule type" value="Genomic_DNA"/>
</dbReference>
<dbReference type="GO" id="GO:0005634">
    <property type="term" value="C:nucleus"/>
    <property type="evidence" value="ECO:0000318"/>
    <property type="project" value="GO_Central"/>
</dbReference>
<dbReference type="Pfam" id="PF00069">
    <property type="entry name" value="Pkinase"/>
    <property type="match status" value="1"/>
</dbReference>
<evidence type="ECO:0000256" key="3">
    <source>
        <dbReference type="ARBA" id="ARBA00022527"/>
    </source>
</evidence>
<dbReference type="GO" id="GO:0004674">
    <property type="term" value="F:protein serine/threonine kinase activity"/>
    <property type="evidence" value="ECO:0000318"/>
    <property type="project" value="GO_Central"/>
</dbReference>
<evidence type="ECO:0000313" key="15">
    <source>
        <dbReference type="EMBL" id="EDQ92209.1"/>
    </source>
</evidence>
<evidence type="ECO:0000256" key="8">
    <source>
        <dbReference type="ARBA" id="ARBA00049003"/>
    </source>
</evidence>
<dbReference type="GeneID" id="5888286"/>
<dbReference type="InParanoid" id="A9URA6"/>
<evidence type="ECO:0000256" key="7">
    <source>
        <dbReference type="ARBA" id="ARBA00022840"/>
    </source>
</evidence>
<dbReference type="InterPro" id="IPR008271">
    <property type="entry name" value="Ser/Thr_kinase_AS"/>
</dbReference>
<keyword evidence="16" id="KW-1185">Reference proteome</keyword>
<dbReference type="PANTHER" id="PTHR24058">
    <property type="entry name" value="DUAL SPECIFICITY PROTEIN KINASE"/>
    <property type="match status" value="1"/>
</dbReference>
<dbReference type="SUPFAM" id="SSF56112">
    <property type="entry name" value="Protein kinase-like (PK-like)"/>
    <property type="match status" value="1"/>
</dbReference>
<dbReference type="AlphaFoldDB" id="A9URA6"/>
<gene>
    <name evidence="15" type="ORF">MONBRDRAFT_14418</name>
</gene>
<sequence>MDTSTDNKKKDVAAAGAHEATSAKKPAVTRPPRDSRDRPMNKLSVNLIVTYRHINEVYYANKRARKARAKKNNGYDDENNDYIVRIGELWNDRYEIRGLLGKGSFGQVVEAVDKETDTRVAVKIIKNKSAFREQARIEIELLKRVATKDPTDSYHMVRMLRWFEHKDHLCIVFELLSFNLYDLIRNTNFRGVSLNLIRKFAIQILRGLAFLSRDDISIIHCDLKPENILLRNPKRTALKLIDFGSSCYIGKTMYPYIQSRFYRSPEVLLGLPYDQAIDMWSLGCILFELHTGDPIFNGVSERDQVYKLTELLGVPPVHMLEKGRKAANFFRKLGDGSYELLPTKRTYLKPGSKSLSNMLNANQGGPGGRRMDEQGHKPDDYARFIDLLRGLLEYDPEKRLKAADALNHPFIVHADAASRRSDTAAHDAGSARAAGVPDQLARLNRMSNAVAKTSGRASV</sequence>
<comment type="catalytic activity">
    <reaction evidence="9">
        <text>L-threonyl-[protein] + ATP = O-phospho-L-threonyl-[protein] + ADP + H(+)</text>
        <dbReference type="Rhea" id="RHEA:46608"/>
        <dbReference type="Rhea" id="RHEA-COMP:11060"/>
        <dbReference type="Rhea" id="RHEA-COMP:11605"/>
        <dbReference type="ChEBI" id="CHEBI:15378"/>
        <dbReference type="ChEBI" id="CHEBI:30013"/>
        <dbReference type="ChEBI" id="CHEBI:30616"/>
        <dbReference type="ChEBI" id="CHEBI:61977"/>
        <dbReference type="ChEBI" id="CHEBI:456216"/>
        <dbReference type="EC" id="2.7.12.1"/>
    </reaction>
</comment>
<dbReference type="PROSITE" id="PS50011">
    <property type="entry name" value="PROTEIN_KINASE_DOM"/>
    <property type="match status" value="1"/>
</dbReference>
<keyword evidence="6" id="KW-0418">Kinase</keyword>
<dbReference type="PROSITE" id="PS00108">
    <property type="entry name" value="PROTEIN_KINASE_ST"/>
    <property type="match status" value="1"/>
</dbReference>
<feature type="binding site" evidence="11">
    <location>
        <position position="123"/>
    </location>
    <ligand>
        <name>ATP</name>
        <dbReference type="ChEBI" id="CHEBI:30616"/>
    </ligand>
</feature>
<dbReference type="InterPro" id="IPR017441">
    <property type="entry name" value="Protein_kinase_ATP_BS"/>
</dbReference>
<evidence type="ECO:0000256" key="11">
    <source>
        <dbReference type="PROSITE-ProRule" id="PRU10141"/>
    </source>
</evidence>
<dbReference type="FunFam" id="3.30.200.20:FF:000087">
    <property type="entry name" value="Dual specificity tyrosine-phosphorylation-regulated kinase 1A"/>
    <property type="match status" value="1"/>
</dbReference>
<evidence type="ECO:0000259" key="14">
    <source>
        <dbReference type="PROSITE" id="PS50011"/>
    </source>
</evidence>
<dbReference type="KEGG" id="mbr:MONBRDRAFT_14418"/>
<feature type="region of interest" description="Disordered" evidence="13">
    <location>
        <begin position="1"/>
        <end position="41"/>
    </location>
</feature>
<keyword evidence="5 11" id="KW-0547">Nucleotide-binding</keyword>